<proteinExistence type="predicted"/>
<evidence type="ECO:0000313" key="3">
    <source>
        <dbReference type="Proteomes" id="UP000757232"/>
    </source>
</evidence>
<accession>A0A9Q5I5P4</accession>
<name>A0A9Q5I5P4_SANBA</name>
<comment type="caution">
    <text evidence="2">The sequence shown here is derived from an EMBL/GenBank/DDBJ whole genome shotgun (WGS) entry which is preliminary data.</text>
</comment>
<keyword evidence="1" id="KW-0812">Transmembrane</keyword>
<protein>
    <submittedName>
        <fullName evidence="2">Proline iminopeptidase protein</fullName>
    </submittedName>
</protein>
<dbReference type="OrthoDB" id="3066818at2759"/>
<sequence length="92" mass="10345">MAGPVQHVFIFSTSWIPLLLALARLYSTTRSDSTHLQDKPASFWTPELFMDELADPLVGLGVDGKYDLLGQSWGWDARSTVRLDVSWPVRPL</sequence>
<dbReference type="AlphaFoldDB" id="A0A9Q5I5P4"/>
<feature type="transmembrane region" description="Helical" evidence="1">
    <location>
        <begin position="6"/>
        <end position="26"/>
    </location>
</feature>
<evidence type="ECO:0000256" key="1">
    <source>
        <dbReference type="SAM" id="Phobius"/>
    </source>
</evidence>
<organism evidence="2 3">
    <name type="scientific">Sanghuangporus baumii</name>
    <name type="common">Phellinus baumii</name>
    <dbReference type="NCBI Taxonomy" id="108892"/>
    <lineage>
        <taxon>Eukaryota</taxon>
        <taxon>Fungi</taxon>
        <taxon>Dikarya</taxon>
        <taxon>Basidiomycota</taxon>
        <taxon>Agaricomycotina</taxon>
        <taxon>Agaricomycetes</taxon>
        <taxon>Hymenochaetales</taxon>
        <taxon>Hymenochaetaceae</taxon>
        <taxon>Sanghuangporus</taxon>
    </lineage>
</organism>
<keyword evidence="1" id="KW-0472">Membrane</keyword>
<keyword evidence="1" id="KW-1133">Transmembrane helix</keyword>
<evidence type="ECO:0000313" key="2">
    <source>
        <dbReference type="EMBL" id="OCB91820.1"/>
    </source>
</evidence>
<gene>
    <name evidence="2" type="ORF">A7U60_g891</name>
</gene>
<keyword evidence="3" id="KW-1185">Reference proteome</keyword>
<reference evidence="2" key="1">
    <citation type="submission" date="2016-06" db="EMBL/GenBank/DDBJ databases">
        <title>Draft Genome sequence of the fungus Inonotus baumii.</title>
        <authorList>
            <person name="Zhu H."/>
            <person name="Lin W."/>
        </authorList>
    </citation>
    <scope>NUCLEOTIDE SEQUENCE</scope>
    <source>
        <strain evidence="2">821</strain>
    </source>
</reference>
<dbReference type="Proteomes" id="UP000757232">
    <property type="component" value="Unassembled WGS sequence"/>
</dbReference>
<dbReference type="EMBL" id="LNZH02000060">
    <property type="protein sequence ID" value="OCB91820.1"/>
    <property type="molecule type" value="Genomic_DNA"/>
</dbReference>